<evidence type="ECO:0000259" key="2">
    <source>
        <dbReference type="Pfam" id="PF23336"/>
    </source>
</evidence>
<dbReference type="RefSeq" id="WP_089882562.1">
    <property type="nucleotide sequence ID" value="NZ_FOYS01000005.1"/>
</dbReference>
<dbReference type="InterPro" id="IPR043859">
    <property type="entry name" value="TbsP-like_N"/>
</dbReference>
<dbReference type="NCBIfam" id="NF047393">
    <property type="entry name" value="TransRegTbspHalo"/>
    <property type="match status" value="1"/>
</dbReference>
<organism evidence="3 4">
    <name type="scientific">Halogeometricum limi</name>
    <dbReference type="NCBI Taxonomy" id="555875"/>
    <lineage>
        <taxon>Archaea</taxon>
        <taxon>Methanobacteriati</taxon>
        <taxon>Methanobacteriota</taxon>
        <taxon>Stenosarchaea group</taxon>
        <taxon>Halobacteria</taxon>
        <taxon>Halobacteriales</taxon>
        <taxon>Haloferacaceae</taxon>
        <taxon>Halogeometricum</taxon>
    </lineage>
</organism>
<dbReference type="Proteomes" id="UP000243250">
    <property type="component" value="Unassembled WGS sequence"/>
</dbReference>
<dbReference type="Pfam" id="PF19138">
    <property type="entry name" value="TbsP_N"/>
    <property type="match status" value="1"/>
</dbReference>
<feature type="domain" description="Transcriptional regulator TbsP-like C-terminal" evidence="2">
    <location>
        <begin position="152"/>
        <end position="272"/>
    </location>
</feature>
<gene>
    <name evidence="3" type="ORF">SAMN04488124_3075</name>
</gene>
<dbReference type="Pfam" id="PF23336">
    <property type="entry name" value="HTH_TbsP_C"/>
    <property type="match status" value="1"/>
</dbReference>
<evidence type="ECO:0000259" key="1">
    <source>
        <dbReference type="Pfam" id="PF19138"/>
    </source>
</evidence>
<name>A0A1I6IDH7_9EURY</name>
<protein>
    <submittedName>
        <fullName evidence="3">Uncharacterized protein</fullName>
    </submittedName>
</protein>
<sequence>MHNPAELLSDEIGEIFQWVFEEAGSELYLVNPTADALEQAVESLSTFSGEKPELRVLGTKGVLREVMEDFLIASRTADLLEEGALSLRVLGDASGHKPNLMVSESSVTTVVGADGLLAGLRTNDDEFTADVRSTYETRFEECDSYKLHTPAFSHIEASIEDRLGPDCRTDFVDFVANLQTARGDSDGPDEVTISLLVAARNRELFYDVSRWAEDIGLASKATFSRKKTELEERGLIGTEKVPIDVGRPRLRLVIGDERLRDASVEQLAGVAQSTSS</sequence>
<dbReference type="InterPro" id="IPR056163">
    <property type="entry name" value="TbsP_C"/>
</dbReference>
<feature type="domain" description="Transcriptional regulator TbsP N-terminal" evidence="1">
    <location>
        <begin position="5"/>
        <end position="150"/>
    </location>
</feature>
<proteinExistence type="predicted"/>
<dbReference type="OrthoDB" id="193708at2157"/>
<dbReference type="STRING" id="555875.SAMN04488124_3075"/>
<evidence type="ECO:0000313" key="4">
    <source>
        <dbReference type="Proteomes" id="UP000243250"/>
    </source>
</evidence>
<accession>A0A1I6IDH7</accession>
<keyword evidence="4" id="KW-1185">Reference proteome</keyword>
<dbReference type="EMBL" id="FOYS01000005">
    <property type="protein sequence ID" value="SFR64669.1"/>
    <property type="molecule type" value="Genomic_DNA"/>
</dbReference>
<evidence type="ECO:0000313" key="3">
    <source>
        <dbReference type="EMBL" id="SFR64669.1"/>
    </source>
</evidence>
<reference evidence="4" key="1">
    <citation type="submission" date="2016-10" db="EMBL/GenBank/DDBJ databases">
        <authorList>
            <person name="Varghese N."/>
            <person name="Submissions S."/>
        </authorList>
    </citation>
    <scope>NUCLEOTIDE SEQUENCE [LARGE SCALE GENOMIC DNA]</scope>
    <source>
        <strain evidence="4">CGMCC 1.8711</strain>
    </source>
</reference>
<dbReference type="AlphaFoldDB" id="A0A1I6IDH7"/>